<sequence>MSCFTCRDCGSIDLLPLEPRIKNTQSSDSLVSKILRGQRPLLDSDHALVSAEIVELEQLQSLYTAQLEEIQLRRRAVLTALESRKSISAPIRRLPRDILIEIFHSVCDSWWQKADEDWSLRYRRHSLNVSGPLWVLGRVCGLWRDTLHSSPASWARKLIVQAPFSRYTPEILQTYLEHTGEHLLNLQVSFRKSAKDNEILSPLVQSCQRWKNLRISAAKSHMSHLESISHFPALQTIGIDIYDIHDSDYRSDMCLGALQLWHACLQGHGLHQIRLPPGITHFSGSITCSEDLHLLSQLPKLRRCHLRITPSPKDASVVTVAQLSHLYVMDVDILNVLSAPLLSSLTINYLPQGSHTLSAQESITRFLHRSRCHLESLSVSAEIFTSAIPSRMFTLEACSTISRLKLGLPPRMINGIVEALTSPSVLPKLQHLILCVSQPSQDECATILRMVRSRRDGGLLKLVEVQLMQDKYKYYLEEDIRATNGGDFEMRFEKWNPPSEEHFYLWHLP</sequence>
<accession>A0AA39JFY9</accession>
<dbReference type="Proteomes" id="UP001175226">
    <property type="component" value="Unassembled WGS sequence"/>
</dbReference>
<keyword evidence="2" id="KW-1185">Reference proteome</keyword>
<gene>
    <name evidence="1" type="ORF">EV421DRAFT_1951271</name>
</gene>
<dbReference type="AlphaFoldDB" id="A0AA39JFY9"/>
<name>A0AA39JFY9_9AGAR</name>
<evidence type="ECO:0000313" key="2">
    <source>
        <dbReference type="Proteomes" id="UP001175226"/>
    </source>
</evidence>
<evidence type="ECO:0008006" key="3">
    <source>
        <dbReference type="Google" id="ProtNLM"/>
    </source>
</evidence>
<evidence type="ECO:0000313" key="1">
    <source>
        <dbReference type="EMBL" id="KAK0442075.1"/>
    </source>
</evidence>
<protein>
    <recommendedName>
        <fullName evidence="3">F-box domain-containing protein</fullName>
    </recommendedName>
</protein>
<organism evidence="1 2">
    <name type="scientific">Armillaria borealis</name>
    <dbReference type="NCBI Taxonomy" id="47425"/>
    <lineage>
        <taxon>Eukaryota</taxon>
        <taxon>Fungi</taxon>
        <taxon>Dikarya</taxon>
        <taxon>Basidiomycota</taxon>
        <taxon>Agaricomycotina</taxon>
        <taxon>Agaricomycetes</taxon>
        <taxon>Agaricomycetidae</taxon>
        <taxon>Agaricales</taxon>
        <taxon>Marasmiineae</taxon>
        <taxon>Physalacriaceae</taxon>
        <taxon>Armillaria</taxon>
    </lineage>
</organism>
<proteinExistence type="predicted"/>
<reference evidence="1" key="1">
    <citation type="submission" date="2023-06" db="EMBL/GenBank/DDBJ databases">
        <authorList>
            <consortium name="Lawrence Berkeley National Laboratory"/>
            <person name="Ahrendt S."/>
            <person name="Sahu N."/>
            <person name="Indic B."/>
            <person name="Wong-Bajracharya J."/>
            <person name="Merenyi Z."/>
            <person name="Ke H.-M."/>
            <person name="Monk M."/>
            <person name="Kocsube S."/>
            <person name="Drula E."/>
            <person name="Lipzen A."/>
            <person name="Balint B."/>
            <person name="Henrissat B."/>
            <person name="Andreopoulos B."/>
            <person name="Martin F.M."/>
            <person name="Harder C.B."/>
            <person name="Rigling D."/>
            <person name="Ford K.L."/>
            <person name="Foster G.D."/>
            <person name="Pangilinan J."/>
            <person name="Papanicolaou A."/>
            <person name="Barry K."/>
            <person name="LaButti K."/>
            <person name="Viragh M."/>
            <person name="Koriabine M."/>
            <person name="Yan M."/>
            <person name="Riley R."/>
            <person name="Champramary S."/>
            <person name="Plett K.L."/>
            <person name="Tsai I.J."/>
            <person name="Slot J."/>
            <person name="Sipos G."/>
            <person name="Plett J."/>
            <person name="Nagy L.G."/>
            <person name="Grigoriev I.V."/>
        </authorList>
    </citation>
    <scope>NUCLEOTIDE SEQUENCE</scope>
    <source>
        <strain evidence="1">FPL87.14</strain>
    </source>
</reference>
<dbReference type="EMBL" id="JAUEPT010000027">
    <property type="protein sequence ID" value="KAK0442075.1"/>
    <property type="molecule type" value="Genomic_DNA"/>
</dbReference>
<comment type="caution">
    <text evidence="1">The sequence shown here is derived from an EMBL/GenBank/DDBJ whole genome shotgun (WGS) entry which is preliminary data.</text>
</comment>